<dbReference type="PROSITE" id="PS50893">
    <property type="entry name" value="ABC_TRANSPORTER_2"/>
    <property type="match status" value="1"/>
</dbReference>
<evidence type="ECO:0000256" key="2">
    <source>
        <dbReference type="ARBA" id="ARBA00022475"/>
    </source>
</evidence>
<dbReference type="SUPFAM" id="SSF52540">
    <property type="entry name" value="P-loop containing nucleoside triphosphate hydrolases"/>
    <property type="match status" value="1"/>
</dbReference>
<evidence type="ECO:0000256" key="3">
    <source>
        <dbReference type="ARBA" id="ARBA00022741"/>
    </source>
</evidence>
<keyword evidence="3" id="KW-0547">Nucleotide-binding</keyword>
<dbReference type="Gene3D" id="3.40.50.300">
    <property type="entry name" value="P-loop containing nucleotide triphosphate hydrolases"/>
    <property type="match status" value="1"/>
</dbReference>
<evidence type="ECO:0000313" key="9">
    <source>
        <dbReference type="Proteomes" id="UP001180453"/>
    </source>
</evidence>
<keyword evidence="5" id="KW-1278">Translocase</keyword>
<protein>
    <submittedName>
        <fullName evidence="8">Phosphonate transport system ATP-binding protein</fullName>
    </submittedName>
</protein>
<accession>A0ABU1YT72</accession>
<dbReference type="InterPro" id="IPR003593">
    <property type="entry name" value="AAA+_ATPase"/>
</dbReference>
<dbReference type="EMBL" id="JAVDXU010000003">
    <property type="protein sequence ID" value="MDR7271430.1"/>
    <property type="molecule type" value="Genomic_DNA"/>
</dbReference>
<name>A0ABU1YT72_ROSSA</name>
<organism evidence="8 9">
    <name type="scientific">Roseateles saccharophilus</name>
    <name type="common">Pseudomonas saccharophila</name>
    <dbReference type="NCBI Taxonomy" id="304"/>
    <lineage>
        <taxon>Bacteria</taxon>
        <taxon>Pseudomonadati</taxon>
        <taxon>Pseudomonadota</taxon>
        <taxon>Betaproteobacteria</taxon>
        <taxon>Burkholderiales</taxon>
        <taxon>Sphaerotilaceae</taxon>
        <taxon>Roseateles</taxon>
    </lineage>
</organism>
<dbReference type="GO" id="GO:0005524">
    <property type="term" value="F:ATP binding"/>
    <property type="evidence" value="ECO:0007669"/>
    <property type="project" value="UniProtKB-KW"/>
</dbReference>
<proteinExistence type="predicted"/>
<dbReference type="PROSITE" id="PS00211">
    <property type="entry name" value="ABC_TRANSPORTER_1"/>
    <property type="match status" value="1"/>
</dbReference>
<comment type="caution">
    <text evidence="8">The sequence shown here is derived from an EMBL/GenBank/DDBJ whole genome shotgun (WGS) entry which is preliminary data.</text>
</comment>
<evidence type="ECO:0000256" key="4">
    <source>
        <dbReference type="ARBA" id="ARBA00022840"/>
    </source>
</evidence>
<dbReference type="PANTHER" id="PTHR42794:SF1">
    <property type="entry name" value="HEMIN IMPORT ATP-BINDING PROTEIN HMUV"/>
    <property type="match status" value="1"/>
</dbReference>
<keyword evidence="1" id="KW-0813">Transport</keyword>
<gene>
    <name evidence="8" type="ORF">J2X20_004098</name>
</gene>
<dbReference type="Proteomes" id="UP001180453">
    <property type="component" value="Unassembled WGS sequence"/>
</dbReference>
<evidence type="ECO:0000256" key="5">
    <source>
        <dbReference type="ARBA" id="ARBA00022967"/>
    </source>
</evidence>
<evidence type="ECO:0000256" key="1">
    <source>
        <dbReference type="ARBA" id="ARBA00022448"/>
    </source>
</evidence>
<evidence type="ECO:0000256" key="6">
    <source>
        <dbReference type="ARBA" id="ARBA00037066"/>
    </source>
</evidence>
<reference evidence="8 9" key="1">
    <citation type="submission" date="2023-07" db="EMBL/GenBank/DDBJ databases">
        <title>Sorghum-associated microbial communities from plants grown in Nebraska, USA.</title>
        <authorList>
            <person name="Schachtman D."/>
        </authorList>
    </citation>
    <scope>NUCLEOTIDE SEQUENCE [LARGE SCALE GENOMIC DNA]</scope>
    <source>
        <strain evidence="8 9">BE314</strain>
    </source>
</reference>
<dbReference type="PANTHER" id="PTHR42794">
    <property type="entry name" value="HEMIN IMPORT ATP-BINDING PROTEIN HMUV"/>
    <property type="match status" value="1"/>
</dbReference>
<dbReference type="InterPro" id="IPR017871">
    <property type="entry name" value="ABC_transporter-like_CS"/>
</dbReference>
<dbReference type="SMART" id="SM00382">
    <property type="entry name" value="AAA"/>
    <property type="match status" value="1"/>
</dbReference>
<evidence type="ECO:0000313" key="8">
    <source>
        <dbReference type="EMBL" id="MDR7271430.1"/>
    </source>
</evidence>
<dbReference type="InterPro" id="IPR027417">
    <property type="entry name" value="P-loop_NTPase"/>
</dbReference>
<evidence type="ECO:0000259" key="7">
    <source>
        <dbReference type="PROSITE" id="PS50893"/>
    </source>
</evidence>
<dbReference type="InterPro" id="IPR003439">
    <property type="entry name" value="ABC_transporter-like_ATP-bd"/>
</dbReference>
<dbReference type="Pfam" id="PF00005">
    <property type="entry name" value="ABC_tran"/>
    <property type="match status" value="1"/>
</dbReference>
<dbReference type="RefSeq" id="WP_310268642.1">
    <property type="nucleotide sequence ID" value="NZ_JAVDXU010000003.1"/>
</dbReference>
<sequence>MIELSGIDAAALGGVTPVLRGVGLSLAAGEQVAVIGASGAGKTTLLNLLALMQCPLAGRFTLDAADPWALSRRERQRLRAGIALAPQQPPLPPRQRVAVAVLAARLPRMSLARSLRTLWSPPDAPLAQAALAQLDLADKLWLRVDRLSGGERQRVGLARLLVSEARLWLADEPLAALDPTRAELALGVLSRNAAASGAALVCSLHQVDLALKHFPRVVALRAGRVVYDGAPGGLDEELLEELYRSQNEAPPEIAPLPQPVPLPQAMCR</sequence>
<comment type="function">
    <text evidence="6">Part of the ABC transporter complex HmuTUV involved in hemin import. Responsible for energy coupling to the transport system.</text>
</comment>
<feature type="domain" description="ABC transporter" evidence="7">
    <location>
        <begin position="2"/>
        <end position="247"/>
    </location>
</feature>
<keyword evidence="9" id="KW-1185">Reference proteome</keyword>
<keyword evidence="4 8" id="KW-0067">ATP-binding</keyword>
<keyword evidence="2" id="KW-0472">Membrane</keyword>
<keyword evidence="2" id="KW-1003">Cell membrane</keyword>